<dbReference type="EMBL" id="ALBS01000009">
    <property type="protein sequence ID" value="EJT53117.1"/>
    <property type="molecule type" value="Genomic_DNA"/>
</dbReference>
<organism evidence="1 2">
    <name type="scientific">Trichosporon asahii var. asahii (strain ATCC 90039 / CBS 2479 / JCM 2466 / KCTC 7840 / NBRC 103889/ NCYC 2677 / UAMH 7654)</name>
    <name type="common">Yeast</name>
    <dbReference type="NCBI Taxonomy" id="1186058"/>
    <lineage>
        <taxon>Eukaryota</taxon>
        <taxon>Fungi</taxon>
        <taxon>Dikarya</taxon>
        <taxon>Basidiomycota</taxon>
        <taxon>Agaricomycotina</taxon>
        <taxon>Tremellomycetes</taxon>
        <taxon>Trichosporonales</taxon>
        <taxon>Trichosporonaceae</taxon>
        <taxon>Trichosporon</taxon>
    </lineage>
</organism>
<proteinExistence type="predicted"/>
<name>J8TYG4_TRIAS</name>
<evidence type="ECO:0008006" key="3">
    <source>
        <dbReference type="Google" id="ProtNLM"/>
    </source>
</evidence>
<accession>J8TYG4</accession>
<dbReference type="GeneID" id="25983638"/>
<dbReference type="Proteomes" id="UP000002748">
    <property type="component" value="Unassembled WGS sequence"/>
</dbReference>
<dbReference type="Gene3D" id="2.60.120.620">
    <property type="entry name" value="q2cbj1_9rhob like domain"/>
    <property type="match status" value="1"/>
</dbReference>
<dbReference type="HOGENOM" id="CLU_053011_0_0_1"/>
<dbReference type="KEGG" id="tasa:A1Q1_00124"/>
<dbReference type="AlphaFoldDB" id="J8TYG4"/>
<protein>
    <recommendedName>
        <fullName evidence="3">Phytanoyl-CoA dioxygenase</fullName>
    </recommendedName>
</protein>
<gene>
    <name evidence="1" type="ORF">A1Q1_00124</name>
</gene>
<dbReference type="RefSeq" id="XP_014184440.1">
    <property type="nucleotide sequence ID" value="XM_014328965.1"/>
</dbReference>
<comment type="caution">
    <text evidence="1">The sequence shown here is derived from an EMBL/GenBank/DDBJ whole genome shotgun (WGS) entry which is preliminary data.</text>
</comment>
<dbReference type="OrthoDB" id="4664297at2759"/>
<evidence type="ECO:0000313" key="2">
    <source>
        <dbReference type="Proteomes" id="UP000002748"/>
    </source>
</evidence>
<dbReference type="SUPFAM" id="SSF51197">
    <property type="entry name" value="Clavaminate synthase-like"/>
    <property type="match status" value="1"/>
</dbReference>
<sequence length="376" mass="43187">MPLEYKYLSPEERRHFVEHGWLKIENAIAPRFLDEWMENLWVRLGMDPEDKSTWTEEYIKLPRHREVRCEEFCPEAWNKILEIVGGEDKLMDKRERWYGDQMIINLGKPEYVGKPRKGPEKCVGFHTDNDWYRQFLDSSGNALTLIFCFTDIPEGGGGTVLCEDGLKPLLERWYAHPEGIDPPFVNDTFEYCARGNKYAEVVAKRGDLYVTHGMLPHSHSPNHLNYARVITNPHVNLREPFNLNRADGDYTLCEQVILRGLGRESIPEYVPTRERLAFYPRTAWFKRERVTAELQRMIADAEAKGGSAADVDSIYLRGEEAIAEHEARNGYDKEIGPTGVVSSLNDDHHEKPAGKRHIVLRPEIPVIASAPATKVA</sequence>
<evidence type="ECO:0000313" key="1">
    <source>
        <dbReference type="EMBL" id="EJT53117.1"/>
    </source>
</evidence>
<reference evidence="1 2" key="1">
    <citation type="journal article" date="2012" name="Eukaryot. Cell">
        <title>Draft genome sequence of CBS 2479, the standard type strain of Trichosporon asahii.</title>
        <authorList>
            <person name="Yang R.Y."/>
            <person name="Li H.T."/>
            <person name="Zhu H."/>
            <person name="Zhou G.P."/>
            <person name="Wang M."/>
            <person name="Wang L."/>
        </authorList>
    </citation>
    <scope>NUCLEOTIDE SEQUENCE [LARGE SCALE GENOMIC DNA]</scope>
    <source>
        <strain evidence="2">ATCC 90039 / CBS 2479 / JCM 2466 / KCTC 7840 / NCYC 2677 / UAMH 7654</strain>
    </source>
</reference>
<dbReference type="VEuPathDB" id="FungiDB:A1Q1_00124"/>